<dbReference type="GO" id="GO:0003743">
    <property type="term" value="F:translation initiation factor activity"/>
    <property type="evidence" value="ECO:0007669"/>
    <property type="project" value="UniProtKB-UniRule"/>
</dbReference>
<keyword evidence="1 3" id="KW-0396">Initiation factor</keyword>
<dbReference type="OrthoDB" id="6738932at2759"/>
<evidence type="ECO:0000259" key="2">
    <source>
        <dbReference type="PROSITE" id="PS50832"/>
    </source>
</evidence>
<keyword evidence="4" id="KW-1185">Reference proteome</keyword>
<sequence length="265" mass="31534">MIRADPGQSYGVVFQKLGNGCLRAICSDGDIRICHIRGNLRDIHFRLSDFILISIRNFQDKVADIIARYSREEAIFLINDGEIPKYLKIPFFELISKQSFKRELNYTREFFLKSKPSFSRVDPFKNSAKISETQMNLCWRKTAEEKKQRSKNVIIFGIDESERIGVEDRYCDDRKKIERIFNDLKIELNKIEKIIRFNKKPNSLHKSPILVELKSEQDRNYFLYFANRLKYLPNYSGVFIRRDLPIAERETRSKYQMKETSYKEK</sequence>
<dbReference type="EMBL" id="REGN01010404">
    <property type="protein sequence ID" value="RMZ99115.1"/>
    <property type="molecule type" value="Genomic_DNA"/>
</dbReference>
<comment type="caution">
    <text evidence="3">The sequence shown here is derived from an EMBL/GenBank/DDBJ whole genome shotgun (WGS) entry which is preliminary data.</text>
</comment>
<dbReference type="Gene3D" id="2.40.50.140">
    <property type="entry name" value="Nucleic acid-binding proteins"/>
    <property type="match status" value="1"/>
</dbReference>
<dbReference type="Pfam" id="PF01176">
    <property type="entry name" value="eIF-1a"/>
    <property type="match status" value="1"/>
</dbReference>
<proteinExistence type="predicted"/>
<accession>A0A3M7PJ14</accession>
<dbReference type="STRING" id="10195.A0A3M7PJ14"/>
<dbReference type="GO" id="GO:0003723">
    <property type="term" value="F:RNA binding"/>
    <property type="evidence" value="ECO:0007669"/>
    <property type="project" value="InterPro"/>
</dbReference>
<evidence type="ECO:0000313" key="3">
    <source>
        <dbReference type="EMBL" id="RMZ99115.1"/>
    </source>
</evidence>
<dbReference type="Proteomes" id="UP000276133">
    <property type="component" value="Unassembled WGS sequence"/>
</dbReference>
<dbReference type="PANTHER" id="PTHR21668">
    <property type="entry name" value="EIF-1A"/>
    <property type="match status" value="1"/>
</dbReference>
<organism evidence="3 4">
    <name type="scientific">Brachionus plicatilis</name>
    <name type="common">Marine rotifer</name>
    <name type="synonym">Brachionus muelleri</name>
    <dbReference type="NCBI Taxonomy" id="10195"/>
    <lineage>
        <taxon>Eukaryota</taxon>
        <taxon>Metazoa</taxon>
        <taxon>Spiralia</taxon>
        <taxon>Gnathifera</taxon>
        <taxon>Rotifera</taxon>
        <taxon>Eurotatoria</taxon>
        <taxon>Monogononta</taxon>
        <taxon>Pseudotrocha</taxon>
        <taxon>Ploima</taxon>
        <taxon>Brachionidae</taxon>
        <taxon>Brachionus</taxon>
    </lineage>
</organism>
<dbReference type="SUPFAM" id="SSF50249">
    <property type="entry name" value="Nucleic acid-binding proteins"/>
    <property type="match status" value="1"/>
</dbReference>
<dbReference type="AlphaFoldDB" id="A0A3M7PJ14"/>
<dbReference type="PROSITE" id="PS50832">
    <property type="entry name" value="S1_IF1_TYPE"/>
    <property type="match status" value="1"/>
</dbReference>
<dbReference type="SMART" id="SM00652">
    <property type="entry name" value="eIF1a"/>
    <property type="match status" value="1"/>
</dbReference>
<name>A0A3M7PJ14_BRAPC</name>
<protein>
    <submittedName>
        <fullName evidence="3">Eukaryotic translation initiation factor X-chromosomal</fullName>
    </submittedName>
</protein>
<dbReference type="InterPro" id="IPR012340">
    <property type="entry name" value="NA-bd_OB-fold"/>
</dbReference>
<gene>
    <name evidence="3" type="ORF">BpHYR1_007015</name>
</gene>
<dbReference type="InterPro" id="IPR001253">
    <property type="entry name" value="TIF_eIF-1A"/>
</dbReference>
<evidence type="ECO:0000256" key="1">
    <source>
        <dbReference type="PROSITE-ProRule" id="PRU00181"/>
    </source>
</evidence>
<reference evidence="3 4" key="1">
    <citation type="journal article" date="2018" name="Sci. Rep.">
        <title>Genomic signatures of local adaptation to the degree of environmental predictability in rotifers.</title>
        <authorList>
            <person name="Franch-Gras L."/>
            <person name="Hahn C."/>
            <person name="Garcia-Roger E.M."/>
            <person name="Carmona M.J."/>
            <person name="Serra M."/>
            <person name="Gomez A."/>
        </authorList>
    </citation>
    <scope>NUCLEOTIDE SEQUENCE [LARGE SCALE GENOMIC DNA]</scope>
    <source>
        <strain evidence="3">HYR1</strain>
    </source>
</reference>
<dbReference type="InterPro" id="IPR006196">
    <property type="entry name" value="RNA-binding_domain_S1_IF1"/>
</dbReference>
<feature type="domain" description="S1-like" evidence="2">
    <location>
        <begin position="1"/>
        <end position="70"/>
    </location>
</feature>
<keyword evidence="1" id="KW-0648">Protein biosynthesis</keyword>
<evidence type="ECO:0000313" key="4">
    <source>
        <dbReference type="Proteomes" id="UP000276133"/>
    </source>
</evidence>